<evidence type="ECO:0000313" key="3">
    <source>
        <dbReference type="Proteomes" id="UP000292372"/>
    </source>
</evidence>
<keyword evidence="3" id="KW-1185">Reference proteome</keyword>
<name>A0A4Q9FQN1_9FLAO</name>
<dbReference type="EMBL" id="SIRS01000004">
    <property type="protein sequence ID" value="TBN15536.1"/>
    <property type="molecule type" value="Genomic_DNA"/>
</dbReference>
<dbReference type="AlphaFoldDB" id="A0A4Q9FQN1"/>
<keyword evidence="1" id="KW-0812">Transmembrane</keyword>
<evidence type="ECO:0000313" key="2">
    <source>
        <dbReference type="EMBL" id="TBN15536.1"/>
    </source>
</evidence>
<accession>A0A4Q9FQN1</accession>
<protein>
    <submittedName>
        <fullName evidence="2">Uncharacterized protein</fullName>
    </submittedName>
</protein>
<organism evidence="2 3">
    <name type="scientific">Hyunsoonleella pacifica</name>
    <dbReference type="NCBI Taxonomy" id="1080224"/>
    <lineage>
        <taxon>Bacteria</taxon>
        <taxon>Pseudomonadati</taxon>
        <taxon>Bacteroidota</taxon>
        <taxon>Flavobacteriia</taxon>
        <taxon>Flavobacteriales</taxon>
        <taxon>Flavobacteriaceae</taxon>
    </lineage>
</organism>
<gene>
    <name evidence="2" type="ORF">EYD46_10400</name>
</gene>
<dbReference type="Proteomes" id="UP000292372">
    <property type="component" value="Unassembled WGS sequence"/>
</dbReference>
<dbReference type="RefSeq" id="WP_130937045.1">
    <property type="nucleotide sequence ID" value="NZ_BMEE01000004.1"/>
</dbReference>
<keyword evidence="1" id="KW-1133">Transmembrane helix</keyword>
<dbReference type="OrthoDB" id="1454061at2"/>
<evidence type="ECO:0000256" key="1">
    <source>
        <dbReference type="SAM" id="Phobius"/>
    </source>
</evidence>
<sequence>MPFAESFQTTLKNNKTIMTDKSKHFKKTLGGFEWSGKNQFDFPEATPQQLKEIRESIQKENRLKNVKLFFILFVIGVTALLCLILLF</sequence>
<proteinExistence type="predicted"/>
<keyword evidence="1" id="KW-0472">Membrane</keyword>
<reference evidence="2 3" key="1">
    <citation type="journal article" date="2015" name="Int. J. Syst. Evol. Microbiol.">
        <title>Hyunsoonleella pacifica sp. nov., isolated from seawater of South Pacific Gyre.</title>
        <authorList>
            <person name="Gao X."/>
            <person name="Zhang Z."/>
            <person name="Dai X."/>
            <person name="Zhang X.H."/>
        </authorList>
    </citation>
    <scope>NUCLEOTIDE SEQUENCE [LARGE SCALE GENOMIC DNA]</scope>
    <source>
        <strain evidence="2 3">SW033</strain>
    </source>
</reference>
<feature type="transmembrane region" description="Helical" evidence="1">
    <location>
        <begin position="68"/>
        <end position="86"/>
    </location>
</feature>
<comment type="caution">
    <text evidence="2">The sequence shown here is derived from an EMBL/GenBank/DDBJ whole genome shotgun (WGS) entry which is preliminary data.</text>
</comment>